<gene>
    <name evidence="14" type="ORF">M569_16256</name>
</gene>
<evidence type="ECO:0000256" key="6">
    <source>
        <dbReference type="ARBA" id="ARBA00022679"/>
    </source>
</evidence>
<protein>
    <recommendedName>
        <fullName evidence="13">Hexosyltransferase</fullName>
        <ecNumber evidence="13">2.4.1.-</ecNumber>
    </recommendedName>
</protein>
<dbReference type="Gene3D" id="3.90.550.50">
    <property type="match status" value="1"/>
</dbReference>
<dbReference type="GO" id="GO:0000139">
    <property type="term" value="C:Golgi membrane"/>
    <property type="evidence" value="ECO:0007669"/>
    <property type="project" value="UniProtKB-SubCell"/>
</dbReference>
<evidence type="ECO:0000256" key="1">
    <source>
        <dbReference type="ARBA" id="ARBA00001936"/>
    </source>
</evidence>
<evidence type="ECO:0000256" key="11">
    <source>
        <dbReference type="ARBA" id="ARBA00023136"/>
    </source>
</evidence>
<keyword evidence="15" id="KW-1185">Reference proteome</keyword>
<evidence type="ECO:0000256" key="5">
    <source>
        <dbReference type="ARBA" id="ARBA00022676"/>
    </source>
</evidence>
<name>S8D7A8_9LAMI</name>
<evidence type="ECO:0000256" key="13">
    <source>
        <dbReference type="RuleBase" id="RU363063"/>
    </source>
</evidence>
<dbReference type="EC" id="2.4.1.-" evidence="13"/>
<dbReference type="UniPathway" id="UPA00378"/>
<evidence type="ECO:0000256" key="3">
    <source>
        <dbReference type="ARBA" id="ARBA00004922"/>
    </source>
</evidence>
<comment type="caution">
    <text evidence="14">The sequence shown here is derived from an EMBL/GenBank/DDBJ whole genome shotgun (WGS) entry which is preliminary data.</text>
</comment>
<dbReference type="InterPro" id="IPR002659">
    <property type="entry name" value="Glyco_trans_31"/>
</dbReference>
<evidence type="ECO:0000256" key="7">
    <source>
        <dbReference type="ARBA" id="ARBA00022692"/>
    </source>
</evidence>
<dbReference type="EMBL" id="AUSU01009102">
    <property type="protein sequence ID" value="EPS58558.1"/>
    <property type="molecule type" value="Genomic_DNA"/>
</dbReference>
<dbReference type="Proteomes" id="UP000015453">
    <property type="component" value="Unassembled WGS sequence"/>
</dbReference>
<keyword evidence="8" id="KW-0735">Signal-anchor</keyword>
<keyword evidence="12 13" id="KW-0464">Manganese</keyword>
<feature type="non-terminal residue" evidence="14">
    <location>
        <position position="1"/>
    </location>
</feature>
<dbReference type="OrthoDB" id="1708289at2759"/>
<evidence type="ECO:0000256" key="12">
    <source>
        <dbReference type="ARBA" id="ARBA00023211"/>
    </source>
</evidence>
<proteinExistence type="inferred from homology"/>
<evidence type="ECO:0000313" key="15">
    <source>
        <dbReference type="Proteomes" id="UP000015453"/>
    </source>
</evidence>
<comment type="cofactor">
    <cofactor evidence="1 13">
        <name>Mn(2+)</name>
        <dbReference type="ChEBI" id="CHEBI:29035"/>
    </cofactor>
</comment>
<organism evidence="14 15">
    <name type="scientific">Genlisea aurea</name>
    <dbReference type="NCBI Taxonomy" id="192259"/>
    <lineage>
        <taxon>Eukaryota</taxon>
        <taxon>Viridiplantae</taxon>
        <taxon>Streptophyta</taxon>
        <taxon>Embryophyta</taxon>
        <taxon>Tracheophyta</taxon>
        <taxon>Spermatophyta</taxon>
        <taxon>Magnoliopsida</taxon>
        <taxon>eudicotyledons</taxon>
        <taxon>Gunneridae</taxon>
        <taxon>Pentapetalae</taxon>
        <taxon>asterids</taxon>
        <taxon>lamiids</taxon>
        <taxon>Lamiales</taxon>
        <taxon>Lentibulariaceae</taxon>
        <taxon>Genlisea</taxon>
    </lineage>
</organism>
<comment type="pathway">
    <text evidence="3">Protein modification; protein glycosylation.</text>
</comment>
<keyword evidence="7" id="KW-0812">Transmembrane</keyword>
<evidence type="ECO:0000256" key="2">
    <source>
        <dbReference type="ARBA" id="ARBA00004323"/>
    </source>
</evidence>
<dbReference type="PANTHER" id="PTHR11214:SF226">
    <property type="entry name" value="BETA-1,3-GALACTOSYLTRANSFERASE 7"/>
    <property type="match status" value="1"/>
</dbReference>
<comment type="similarity">
    <text evidence="4 13">Belongs to the glycosyltransferase 31 family.</text>
</comment>
<keyword evidence="5 13" id="KW-0328">Glycosyltransferase</keyword>
<dbReference type="GO" id="GO:0048531">
    <property type="term" value="F:beta-1,3-galactosyltransferase activity"/>
    <property type="evidence" value="ECO:0007669"/>
    <property type="project" value="TreeGrafter"/>
</dbReference>
<evidence type="ECO:0000256" key="4">
    <source>
        <dbReference type="ARBA" id="ARBA00008661"/>
    </source>
</evidence>
<keyword evidence="11" id="KW-0472">Membrane</keyword>
<evidence type="ECO:0000256" key="9">
    <source>
        <dbReference type="ARBA" id="ARBA00022989"/>
    </source>
</evidence>
<comment type="subcellular location">
    <subcellularLocation>
        <location evidence="2 13">Golgi apparatus membrane</location>
        <topology evidence="2 13">Single-pass type II membrane protein</topology>
    </subcellularLocation>
</comment>
<keyword evidence="9" id="KW-1133">Transmembrane helix</keyword>
<dbReference type="PANTHER" id="PTHR11214">
    <property type="entry name" value="BETA-1,3-N-ACETYLGLUCOSAMINYLTRANSFERASE"/>
    <property type="match status" value="1"/>
</dbReference>
<evidence type="ECO:0000256" key="8">
    <source>
        <dbReference type="ARBA" id="ARBA00022968"/>
    </source>
</evidence>
<reference evidence="14 15" key="1">
    <citation type="journal article" date="2013" name="BMC Genomics">
        <title>The miniature genome of a carnivorous plant Genlisea aurea contains a low number of genes and short non-coding sequences.</title>
        <authorList>
            <person name="Leushkin E.V."/>
            <person name="Sutormin R.A."/>
            <person name="Nabieva E.R."/>
            <person name="Penin A.A."/>
            <person name="Kondrashov A.S."/>
            <person name="Logacheva M.D."/>
        </authorList>
    </citation>
    <scope>NUCLEOTIDE SEQUENCE [LARGE SCALE GENOMIC DNA]</scope>
</reference>
<sequence>VFIVIGINTAFSSRKRRDSLRETWVPRGCQLVQLEEEKGIVVRFIIGYSGIRRSILDSAIDSEDAFHRDILRLEHVEGYTELSAKTKSFFSTAVERWDDAEFFVKVDDDVHVNLRTLASTLERHRSRPGVYIGCMKSGPVLHQK</sequence>
<evidence type="ECO:0000313" key="14">
    <source>
        <dbReference type="EMBL" id="EPS58558.1"/>
    </source>
</evidence>
<dbReference type="Pfam" id="PF01762">
    <property type="entry name" value="Galactosyl_T"/>
    <property type="match status" value="1"/>
</dbReference>
<keyword evidence="6" id="KW-0808">Transferase</keyword>
<evidence type="ECO:0000256" key="10">
    <source>
        <dbReference type="ARBA" id="ARBA00023034"/>
    </source>
</evidence>
<dbReference type="AlphaFoldDB" id="S8D7A8"/>
<accession>S8D7A8</accession>
<keyword evidence="10 13" id="KW-0333">Golgi apparatus</keyword>